<protein>
    <submittedName>
        <fullName evidence="1">Uncharacterized protein</fullName>
    </submittedName>
</protein>
<dbReference type="Proteomes" id="UP000288096">
    <property type="component" value="Unassembled WGS sequence"/>
</dbReference>
<dbReference type="RefSeq" id="WP_124328358.1">
    <property type="nucleotide sequence ID" value="NZ_BEXT01000001.1"/>
</dbReference>
<gene>
    <name evidence="1" type="ORF">DENIS_1979</name>
</gene>
<reference evidence="2" key="2">
    <citation type="submission" date="2019-01" db="EMBL/GenBank/DDBJ databases">
        <title>Genome sequence of Desulfonema ishimotonii strain Tokyo 01.</title>
        <authorList>
            <person name="Fukui M."/>
        </authorList>
    </citation>
    <scope>NUCLEOTIDE SEQUENCE [LARGE SCALE GENOMIC DNA]</scope>
    <source>
        <strain evidence="2">Tokyo 01</strain>
    </source>
</reference>
<keyword evidence="2" id="KW-1185">Reference proteome</keyword>
<name>A0A401FVN5_9BACT</name>
<evidence type="ECO:0000313" key="1">
    <source>
        <dbReference type="EMBL" id="GBC61019.1"/>
    </source>
</evidence>
<proteinExistence type="predicted"/>
<sequence length="107" mass="12730">MKHFQKKFKNPKTENILYLWGPSGPYPEGDQEVSSEEHIGDMNIFGRKIKIIGVTGPPASRVFQVEHEYNGQRRAIFRLDYEDYRQRPPVKGFHYHVWPNIKRHHDI</sequence>
<evidence type="ECO:0000313" key="2">
    <source>
        <dbReference type="Proteomes" id="UP000288096"/>
    </source>
</evidence>
<accession>A0A401FVN5</accession>
<organism evidence="1 2">
    <name type="scientific">Desulfonema ishimotonii</name>
    <dbReference type="NCBI Taxonomy" id="45657"/>
    <lineage>
        <taxon>Bacteria</taxon>
        <taxon>Pseudomonadati</taxon>
        <taxon>Thermodesulfobacteriota</taxon>
        <taxon>Desulfobacteria</taxon>
        <taxon>Desulfobacterales</taxon>
        <taxon>Desulfococcaceae</taxon>
        <taxon>Desulfonema</taxon>
    </lineage>
</organism>
<reference evidence="2" key="1">
    <citation type="submission" date="2017-11" db="EMBL/GenBank/DDBJ databases">
        <authorList>
            <person name="Watanabe M."/>
            <person name="Kojima H."/>
        </authorList>
    </citation>
    <scope>NUCLEOTIDE SEQUENCE [LARGE SCALE GENOMIC DNA]</scope>
    <source>
        <strain evidence="2">Tokyo 01</strain>
    </source>
</reference>
<dbReference type="OrthoDB" id="2943891at2"/>
<dbReference type="AlphaFoldDB" id="A0A401FVN5"/>
<dbReference type="EMBL" id="BEXT01000001">
    <property type="protein sequence ID" value="GBC61019.1"/>
    <property type="molecule type" value="Genomic_DNA"/>
</dbReference>
<comment type="caution">
    <text evidence="1">The sequence shown here is derived from an EMBL/GenBank/DDBJ whole genome shotgun (WGS) entry which is preliminary data.</text>
</comment>